<feature type="modified residue" description="2-(S-cysteinyl)pyruvic acid O-phosphothioketal" evidence="12">
    <location>
        <position position="118"/>
    </location>
</feature>
<organism evidence="14 15">
    <name type="scientific">Fodinibius salsisoli</name>
    <dbReference type="NCBI Taxonomy" id="2820877"/>
    <lineage>
        <taxon>Bacteria</taxon>
        <taxon>Pseudomonadati</taxon>
        <taxon>Balneolota</taxon>
        <taxon>Balneolia</taxon>
        <taxon>Balneolales</taxon>
        <taxon>Balneolaceae</taxon>
        <taxon>Fodinibius</taxon>
    </lineage>
</organism>
<evidence type="ECO:0000256" key="5">
    <source>
        <dbReference type="ARBA" id="ARBA00022679"/>
    </source>
</evidence>
<keyword evidence="4 12" id="KW-0132">Cell division</keyword>
<dbReference type="PANTHER" id="PTHR43783:SF1">
    <property type="entry name" value="UDP-N-ACETYLGLUCOSAMINE 1-CARBOXYVINYLTRANSFERASE"/>
    <property type="match status" value="1"/>
</dbReference>
<accession>A0ABT3PIR2</accession>
<feature type="active site" description="Proton donor" evidence="12">
    <location>
        <position position="118"/>
    </location>
</feature>
<keyword evidence="7 12" id="KW-0573">Peptidoglycan synthesis</keyword>
<comment type="catalytic activity">
    <reaction evidence="11 12">
        <text>phosphoenolpyruvate + UDP-N-acetyl-alpha-D-glucosamine = UDP-N-acetyl-3-O-(1-carboxyvinyl)-alpha-D-glucosamine + phosphate</text>
        <dbReference type="Rhea" id="RHEA:18681"/>
        <dbReference type="ChEBI" id="CHEBI:43474"/>
        <dbReference type="ChEBI" id="CHEBI:57705"/>
        <dbReference type="ChEBI" id="CHEBI:58702"/>
        <dbReference type="ChEBI" id="CHEBI:68483"/>
        <dbReference type="EC" id="2.5.1.7"/>
    </reaction>
</comment>
<evidence type="ECO:0000256" key="11">
    <source>
        <dbReference type="ARBA" id="ARBA00047527"/>
    </source>
</evidence>
<evidence type="ECO:0000256" key="8">
    <source>
        <dbReference type="ARBA" id="ARBA00023306"/>
    </source>
</evidence>
<reference evidence="14 15" key="1">
    <citation type="submission" date="2021-03" db="EMBL/GenBank/DDBJ databases">
        <title>Aliifodinibius sp. nov., a new bacterium isolated from saline soil.</title>
        <authorList>
            <person name="Galisteo C."/>
            <person name="De La Haba R."/>
            <person name="Sanchez-Porro C."/>
            <person name="Ventosa A."/>
        </authorList>
    </citation>
    <scope>NUCLEOTIDE SEQUENCE [LARGE SCALE GENOMIC DNA]</scope>
    <source>
        <strain evidence="14 15">1BSP15-2V2</strain>
    </source>
</reference>
<comment type="subcellular location">
    <subcellularLocation>
        <location evidence="1 12">Cytoplasm</location>
    </subcellularLocation>
</comment>
<evidence type="ECO:0000256" key="1">
    <source>
        <dbReference type="ARBA" id="ARBA00004496"/>
    </source>
</evidence>
<dbReference type="InterPro" id="IPR005750">
    <property type="entry name" value="UDP_GlcNAc_COvinyl_MurA"/>
</dbReference>
<dbReference type="PANTHER" id="PTHR43783">
    <property type="entry name" value="UDP-N-ACETYLGLUCOSAMINE 1-CARBOXYVINYLTRANSFERASE"/>
    <property type="match status" value="1"/>
</dbReference>
<dbReference type="NCBIfam" id="NF006873">
    <property type="entry name" value="PRK09369.1"/>
    <property type="match status" value="1"/>
</dbReference>
<evidence type="ECO:0000313" key="14">
    <source>
        <dbReference type="EMBL" id="MCW9705830.1"/>
    </source>
</evidence>
<evidence type="ECO:0000256" key="6">
    <source>
        <dbReference type="ARBA" id="ARBA00022960"/>
    </source>
</evidence>
<dbReference type="Proteomes" id="UP001207918">
    <property type="component" value="Unassembled WGS sequence"/>
</dbReference>
<feature type="binding site" evidence="12">
    <location>
        <begin position="123"/>
        <end position="127"/>
    </location>
    <ligand>
        <name>UDP-N-acetyl-alpha-D-glucosamine</name>
        <dbReference type="ChEBI" id="CHEBI:57705"/>
    </ligand>
</feature>
<feature type="binding site" evidence="12">
    <location>
        <begin position="22"/>
        <end position="23"/>
    </location>
    <ligand>
        <name>phosphoenolpyruvate</name>
        <dbReference type="ChEBI" id="CHEBI:58702"/>
    </ligand>
</feature>
<feature type="binding site" evidence="12">
    <location>
        <position position="330"/>
    </location>
    <ligand>
        <name>UDP-N-acetyl-alpha-D-glucosamine</name>
        <dbReference type="ChEBI" id="CHEBI:57705"/>
    </ligand>
</feature>
<dbReference type="Pfam" id="PF00275">
    <property type="entry name" value="EPSP_synthase"/>
    <property type="match status" value="1"/>
</dbReference>
<feature type="binding site" evidence="12">
    <location>
        <position position="94"/>
    </location>
    <ligand>
        <name>UDP-N-acetyl-alpha-D-glucosamine</name>
        <dbReference type="ChEBI" id="CHEBI:57705"/>
    </ligand>
</feature>
<comment type="caution">
    <text evidence="14">The sequence shown here is derived from an EMBL/GenBank/DDBJ whole genome shotgun (WGS) entry which is preliminary data.</text>
</comment>
<dbReference type="RefSeq" id="WP_265764501.1">
    <property type="nucleotide sequence ID" value="NZ_JAGGJA010000002.1"/>
</dbReference>
<keyword evidence="12" id="KW-0670">Pyruvate</keyword>
<name>A0ABT3PIR2_9BACT</name>
<dbReference type="InterPro" id="IPR001986">
    <property type="entry name" value="Enolpyruvate_Tfrase_dom"/>
</dbReference>
<evidence type="ECO:0000256" key="9">
    <source>
        <dbReference type="ARBA" id="ARBA00023316"/>
    </source>
</evidence>
<evidence type="ECO:0000313" key="15">
    <source>
        <dbReference type="Proteomes" id="UP001207918"/>
    </source>
</evidence>
<feature type="domain" description="Enolpyruvate transferase" evidence="13">
    <location>
        <begin position="7"/>
        <end position="409"/>
    </location>
</feature>
<comment type="caution">
    <text evidence="12">Lacks conserved residue(s) required for the propagation of feature annotation.</text>
</comment>
<keyword evidence="8 12" id="KW-0131">Cell cycle</keyword>
<comment type="pathway">
    <text evidence="2 12">Cell wall biogenesis; peptidoglycan biosynthesis.</text>
</comment>
<evidence type="ECO:0000259" key="13">
    <source>
        <dbReference type="Pfam" id="PF00275"/>
    </source>
</evidence>
<comment type="function">
    <text evidence="12">Cell wall formation. Adds enolpyruvyl to UDP-N-acetylglucosamine.</text>
</comment>
<dbReference type="HAMAP" id="MF_00111">
    <property type="entry name" value="MurA"/>
    <property type="match status" value="1"/>
</dbReference>
<dbReference type="InterPro" id="IPR013792">
    <property type="entry name" value="RNA3'P_cycl/enolpyr_Trfase_a/b"/>
</dbReference>
<dbReference type="GO" id="GO:0008760">
    <property type="term" value="F:UDP-N-acetylglucosamine 1-carboxyvinyltransferase activity"/>
    <property type="evidence" value="ECO:0007669"/>
    <property type="project" value="UniProtKB-EC"/>
</dbReference>
<dbReference type="Gene3D" id="3.65.10.10">
    <property type="entry name" value="Enolpyruvate transferase domain"/>
    <property type="match status" value="2"/>
</dbReference>
<evidence type="ECO:0000256" key="3">
    <source>
        <dbReference type="ARBA" id="ARBA00022490"/>
    </source>
</evidence>
<evidence type="ECO:0000256" key="2">
    <source>
        <dbReference type="ARBA" id="ARBA00004752"/>
    </source>
</evidence>
<evidence type="ECO:0000256" key="7">
    <source>
        <dbReference type="ARBA" id="ARBA00022984"/>
    </source>
</evidence>
<protein>
    <recommendedName>
        <fullName evidence="12">UDP-N-acetylglucosamine 1-carboxyvinyltransferase</fullName>
        <ecNumber evidence="12">2.5.1.7</ecNumber>
    </recommendedName>
    <alternativeName>
        <fullName evidence="12">Enoylpyruvate transferase</fullName>
    </alternativeName>
    <alternativeName>
        <fullName evidence="12">UDP-N-acetylglucosamine enolpyruvyl transferase</fullName>
        <shortName evidence="12">EPT</shortName>
    </alternativeName>
</protein>
<dbReference type="CDD" id="cd01555">
    <property type="entry name" value="UdpNAET"/>
    <property type="match status" value="1"/>
</dbReference>
<evidence type="ECO:0000256" key="10">
    <source>
        <dbReference type="ARBA" id="ARBA00038367"/>
    </source>
</evidence>
<keyword evidence="6 12" id="KW-0133">Cell shape</keyword>
<evidence type="ECO:0000256" key="12">
    <source>
        <dbReference type="HAMAP-Rule" id="MF_00111"/>
    </source>
</evidence>
<keyword evidence="5 12" id="KW-0808">Transferase</keyword>
<sequence>MDKFIIEGPTPLKGTIPISGSKNAALPLMAAAILGDSPTTITNVPKLRDIYTFNNVIRVTGTHVNFDEEAGELSIDPANLAHLEAPYELVRKMRASFYMLGALLGKFGRAKVSLPGGCAWGPRPVDLHLNGMREMGADIKLEEGYVIANAPKEMEGGTFTLDPSSVGATINLVLASVLRAKEFTIKNAAKEPDVVLLCNTLVEMGADIEGIGTDTLTIRAVDQLEGITVRNAADRIETGTFMIAAAMHPESDVTLTGADVDDLGHFPEVFEKTGADMTIKNDTIHIEAPDQINATNIETQIYPGFPTDLQAQWATMMTQASGESSVTDTIYYDRFSYVPEVTRLGADMDVDENTVNIAGKTPLKGASVMSTDLRASVSLVLAGMIAEGKTDVLRIYHLDRGYEDLEEKLTAVGANIRRAGQEE</sequence>
<keyword evidence="3 12" id="KW-0963">Cytoplasm</keyword>
<dbReference type="NCBIfam" id="TIGR01072">
    <property type="entry name" value="murA"/>
    <property type="match status" value="1"/>
</dbReference>
<dbReference type="InterPro" id="IPR050068">
    <property type="entry name" value="MurA_subfamily"/>
</dbReference>
<keyword evidence="9 12" id="KW-0961">Cell wall biogenesis/degradation</keyword>
<comment type="similarity">
    <text evidence="10 12">Belongs to the EPSP synthase family. MurA subfamily.</text>
</comment>
<feature type="binding site" evidence="12">
    <location>
        <position position="308"/>
    </location>
    <ligand>
        <name>UDP-N-acetyl-alpha-D-glucosamine</name>
        <dbReference type="ChEBI" id="CHEBI:57705"/>
    </ligand>
</feature>
<dbReference type="EC" id="2.5.1.7" evidence="12"/>
<dbReference type="EMBL" id="JAGGJA010000002">
    <property type="protein sequence ID" value="MCW9705830.1"/>
    <property type="molecule type" value="Genomic_DNA"/>
</dbReference>
<dbReference type="SUPFAM" id="SSF55205">
    <property type="entry name" value="EPT/RTPC-like"/>
    <property type="match status" value="1"/>
</dbReference>
<dbReference type="InterPro" id="IPR036968">
    <property type="entry name" value="Enolpyruvate_Tfrase_sf"/>
</dbReference>
<evidence type="ECO:0000256" key="4">
    <source>
        <dbReference type="ARBA" id="ARBA00022618"/>
    </source>
</evidence>
<keyword evidence="15" id="KW-1185">Reference proteome</keyword>
<proteinExistence type="inferred from homology"/>
<gene>
    <name evidence="12 14" type="primary">murA</name>
    <name evidence="14" type="ORF">J6I44_03150</name>
</gene>